<dbReference type="InterPro" id="IPR036249">
    <property type="entry name" value="Thioredoxin-like_sf"/>
</dbReference>
<evidence type="ECO:0000313" key="3">
    <source>
        <dbReference type="Proteomes" id="UP000095342"/>
    </source>
</evidence>
<proteinExistence type="predicted"/>
<sequence length="113" mass="12475">MDFTRLTQFDFHHRLADTPGTALVLFSTSGCGACRSMRAALATLRPRHPEWHFFEVDAGEDLALTREFEVFHLPGLFLYRGGRYHAAVQAEPLPARVEGAVAALAAQPPEEAP</sequence>
<dbReference type="InterPro" id="IPR013766">
    <property type="entry name" value="Thioredoxin_domain"/>
</dbReference>
<organism evidence="2 3">
    <name type="scientific">Acidihalobacter aeolianus</name>
    <dbReference type="NCBI Taxonomy" id="2792603"/>
    <lineage>
        <taxon>Bacteria</taxon>
        <taxon>Pseudomonadati</taxon>
        <taxon>Pseudomonadota</taxon>
        <taxon>Gammaproteobacteria</taxon>
        <taxon>Chromatiales</taxon>
        <taxon>Ectothiorhodospiraceae</taxon>
        <taxon>Acidihalobacter</taxon>
    </lineage>
</organism>
<gene>
    <name evidence="2" type="ORF">BJI67_12515</name>
</gene>
<dbReference type="PROSITE" id="PS51257">
    <property type="entry name" value="PROKAR_LIPOPROTEIN"/>
    <property type="match status" value="1"/>
</dbReference>
<dbReference type="EMBL" id="CP017448">
    <property type="protein sequence ID" value="AOV17763.1"/>
    <property type="molecule type" value="Genomic_DNA"/>
</dbReference>
<dbReference type="CDD" id="cd02947">
    <property type="entry name" value="TRX_family"/>
    <property type="match status" value="1"/>
</dbReference>
<dbReference type="Gene3D" id="3.40.30.10">
    <property type="entry name" value="Glutaredoxin"/>
    <property type="match status" value="1"/>
</dbReference>
<accession>A0A1D8K9W6</accession>
<evidence type="ECO:0000313" key="2">
    <source>
        <dbReference type="EMBL" id="AOV17763.1"/>
    </source>
</evidence>
<dbReference type="RefSeq" id="WP_070073301.1">
    <property type="nucleotide sequence ID" value="NZ_CP017448.1"/>
</dbReference>
<dbReference type="SUPFAM" id="SSF52833">
    <property type="entry name" value="Thioredoxin-like"/>
    <property type="match status" value="1"/>
</dbReference>
<dbReference type="KEGG" id="aaeo:BJI67_12515"/>
<keyword evidence="3" id="KW-1185">Reference proteome</keyword>
<dbReference type="Pfam" id="PF00085">
    <property type="entry name" value="Thioredoxin"/>
    <property type="match status" value="1"/>
</dbReference>
<evidence type="ECO:0000259" key="1">
    <source>
        <dbReference type="Pfam" id="PF00085"/>
    </source>
</evidence>
<protein>
    <submittedName>
        <fullName evidence="2">Thioredoxin</fullName>
    </submittedName>
</protein>
<name>A0A1D8K9W6_9GAMM</name>
<dbReference type="Proteomes" id="UP000095342">
    <property type="component" value="Chromosome"/>
</dbReference>
<feature type="domain" description="Thioredoxin" evidence="1">
    <location>
        <begin position="5"/>
        <end position="89"/>
    </location>
</feature>
<reference evidence="2 3" key="1">
    <citation type="submission" date="2016-09" db="EMBL/GenBank/DDBJ databases">
        <title>Acidihalobacter prosperus V6 (DSM14174).</title>
        <authorList>
            <person name="Khaleque H.N."/>
            <person name="Ramsay J.P."/>
            <person name="Murphy R.J.T."/>
            <person name="Kaksonen A.H."/>
            <person name="Boxall N.J."/>
            <person name="Watkin E.L.J."/>
        </authorList>
    </citation>
    <scope>NUCLEOTIDE SEQUENCE [LARGE SCALE GENOMIC DNA]</scope>
    <source>
        <strain evidence="2 3">V6</strain>
    </source>
</reference>
<dbReference type="AlphaFoldDB" id="A0A1D8K9W6"/>